<dbReference type="STRING" id="5888.A0E0Q6"/>
<keyword evidence="4" id="KW-1185">Reference proteome</keyword>
<dbReference type="AlphaFoldDB" id="A0E0Q6"/>
<dbReference type="PANTHER" id="PTHR45614:SF274">
    <property type="entry name" value="MYB-LIKE DNA-BINDING PROTEIN"/>
    <property type="match status" value="1"/>
</dbReference>
<dbReference type="Gene3D" id="1.10.10.60">
    <property type="entry name" value="Homeodomain-like"/>
    <property type="match status" value="1"/>
</dbReference>
<gene>
    <name evidence="3" type="ORF">GSPATT00022041001</name>
</gene>
<evidence type="ECO:0000259" key="2">
    <source>
        <dbReference type="PROSITE" id="PS51294"/>
    </source>
</evidence>
<evidence type="ECO:0000313" key="3">
    <source>
        <dbReference type="EMBL" id="CAK88873.1"/>
    </source>
</evidence>
<feature type="domain" description="HTH myb-type" evidence="2">
    <location>
        <begin position="243"/>
        <end position="298"/>
    </location>
</feature>
<dbReference type="Pfam" id="PF13921">
    <property type="entry name" value="Myb_DNA-bind_6"/>
    <property type="match status" value="1"/>
</dbReference>
<dbReference type="OrthoDB" id="2143914at2759"/>
<dbReference type="HOGENOM" id="CLU_520207_0_0_1"/>
<dbReference type="KEGG" id="ptm:GSPATT00022041001"/>
<feature type="domain" description="Myb-like" evidence="1">
    <location>
        <begin position="250"/>
        <end position="294"/>
    </location>
</feature>
<dbReference type="EMBL" id="CT868652">
    <property type="protein sequence ID" value="CAK88873.1"/>
    <property type="molecule type" value="Genomic_DNA"/>
</dbReference>
<protein>
    <recommendedName>
        <fullName evidence="5">Myb-like domain-containing protein</fullName>
    </recommendedName>
</protein>
<accession>A0E0Q6</accession>
<dbReference type="GO" id="GO:0000981">
    <property type="term" value="F:DNA-binding transcription factor activity, RNA polymerase II-specific"/>
    <property type="evidence" value="ECO:0000318"/>
    <property type="project" value="GO_Central"/>
</dbReference>
<proteinExistence type="predicted"/>
<dbReference type="OMA" id="FHEEPLI"/>
<evidence type="ECO:0008006" key="5">
    <source>
        <dbReference type="Google" id="ProtNLM"/>
    </source>
</evidence>
<evidence type="ECO:0000313" key="4">
    <source>
        <dbReference type="Proteomes" id="UP000000600"/>
    </source>
</evidence>
<dbReference type="RefSeq" id="XP_001456270.1">
    <property type="nucleotide sequence ID" value="XM_001456233.1"/>
</dbReference>
<dbReference type="SUPFAM" id="SSF46689">
    <property type="entry name" value="Homeodomain-like"/>
    <property type="match status" value="2"/>
</dbReference>
<dbReference type="PANTHER" id="PTHR45614">
    <property type="entry name" value="MYB PROTEIN-RELATED"/>
    <property type="match status" value="1"/>
</dbReference>
<dbReference type="InterPro" id="IPR009057">
    <property type="entry name" value="Homeodomain-like_sf"/>
</dbReference>
<dbReference type="Proteomes" id="UP000000600">
    <property type="component" value="Unassembled WGS sequence"/>
</dbReference>
<dbReference type="InterPro" id="IPR050560">
    <property type="entry name" value="MYB_TF"/>
</dbReference>
<reference evidence="3 4" key="1">
    <citation type="journal article" date="2006" name="Nature">
        <title>Global trends of whole-genome duplications revealed by the ciliate Paramecium tetraurelia.</title>
        <authorList>
            <consortium name="Genoscope"/>
            <person name="Aury J.-M."/>
            <person name="Jaillon O."/>
            <person name="Duret L."/>
            <person name="Noel B."/>
            <person name="Jubin C."/>
            <person name="Porcel B.M."/>
            <person name="Segurens B."/>
            <person name="Daubin V."/>
            <person name="Anthouard V."/>
            <person name="Aiach N."/>
            <person name="Arnaiz O."/>
            <person name="Billaut A."/>
            <person name="Beisson J."/>
            <person name="Blanc I."/>
            <person name="Bouhouche K."/>
            <person name="Camara F."/>
            <person name="Duharcourt S."/>
            <person name="Guigo R."/>
            <person name="Gogendeau D."/>
            <person name="Katinka M."/>
            <person name="Keller A.-M."/>
            <person name="Kissmehl R."/>
            <person name="Klotz C."/>
            <person name="Koll F."/>
            <person name="Le Moue A."/>
            <person name="Lepere C."/>
            <person name="Malinsky S."/>
            <person name="Nowacki M."/>
            <person name="Nowak J.K."/>
            <person name="Plattner H."/>
            <person name="Poulain J."/>
            <person name="Ruiz F."/>
            <person name="Serrano V."/>
            <person name="Zagulski M."/>
            <person name="Dessen P."/>
            <person name="Betermier M."/>
            <person name="Weissenbach J."/>
            <person name="Scarpelli C."/>
            <person name="Schachter V."/>
            <person name="Sperling L."/>
            <person name="Meyer E."/>
            <person name="Cohen J."/>
            <person name="Wincker P."/>
        </authorList>
    </citation>
    <scope>NUCLEOTIDE SEQUENCE [LARGE SCALE GENOMIC DNA]</scope>
    <source>
        <strain evidence="3 4">Stock d4-2</strain>
    </source>
</reference>
<dbReference type="PROSITE" id="PS51294">
    <property type="entry name" value="HTH_MYB"/>
    <property type="match status" value="1"/>
</dbReference>
<sequence>MLAQKNTKISNDHILNGSCEMEDLTSNPQDDCLIVYPYELVNREFFGFIEKTSLIKENLELLSKVGQNLRLNYKDWPTADQAILLFQKNIQNAKKKSIKWSDFEKKLFYWIVMRYYIYKGIKDNKQLVWNIYQFVKATEEWREISKIVLGRNAHQCRLKWEQKYKIPLSEAPWTEQEDNLLYQVHEQEYFQVLESLRKQVGRISGLKFQEKYLKDLIIKYSDNLNSVENDGLTVWIQIFRSTKKIIISDPWSKQQEIDLLKTILIRGKKWSELSTLYGRARTENSLKNKYNSILKKEKIKYEFETINPHLFEKVQKLRKDYSKSYGKVTPIEEIDNYEWQFIVLAIQSLYIEKCMQEGKIEEAQKINNDNFFDLFHEEPLIKTYKSILYKKELNIKKVDQNLVLNNEKCGVVVFNHKNKKVFLTPYNVIDFQNIVLNQIKKKVKLEDNTTTTSTQSDPTQNYIRNSIGTQSIQQLLYFTNQPNYFVPLSQSIFNSYWLPPVFPQQIVTSQVQNNNGIGCQQFQENKLNENHQQQKEDLNNLFEEIGVDIKIVNSDDEQ</sequence>
<feature type="domain" description="Myb-like" evidence="1">
    <location>
        <begin position="92"/>
        <end position="164"/>
    </location>
</feature>
<dbReference type="SMART" id="SM00717">
    <property type="entry name" value="SANT"/>
    <property type="match status" value="3"/>
</dbReference>
<organism evidence="3 4">
    <name type="scientific">Paramecium tetraurelia</name>
    <dbReference type="NCBI Taxonomy" id="5888"/>
    <lineage>
        <taxon>Eukaryota</taxon>
        <taxon>Sar</taxon>
        <taxon>Alveolata</taxon>
        <taxon>Ciliophora</taxon>
        <taxon>Intramacronucleata</taxon>
        <taxon>Oligohymenophorea</taxon>
        <taxon>Peniculida</taxon>
        <taxon>Parameciidae</taxon>
        <taxon>Paramecium</taxon>
    </lineage>
</organism>
<dbReference type="InterPro" id="IPR001005">
    <property type="entry name" value="SANT/Myb"/>
</dbReference>
<name>A0E0Q6_PARTE</name>
<dbReference type="GO" id="GO:0006355">
    <property type="term" value="P:regulation of DNA-templated transcription"/>
    <property type="evidence" value="ECO:0000318"/>
    <property type="project" value="GO_Central"/>
</dbReference>
<dbReference type="InterPro" id="IPR017930">
    <property type="entry name" value="Myb_dom"/>
</dbReference>
<evidence type="ECO:0000259" key="1">
    <source>
        <dbReference type="PROSITE" id="PS50090"/>
    </source>
</evidence>
<dbReference type="GeneID" id="5042055"/>
<dbReference type="GO" id="GO:0005634">
    <property type="term" value="C:nucleus"/>
    <property type="evidence" value="ECO:0000318"/>
    <property type="project" value="GO_Central"/>
</dbReference>
<dbReference type="GO" id="GO:0000978">
    <property type="term" value="F:RNA polymerase II cis-regulatory region sequence-specific DNA binding"/>
    <property type="evidence" value="ECO:0000318"/>
    <property type="project" value="GO_Central"/>
</dbReference>
<dbReference type="PROSITE" id="PS50090">
    <property type="entry name" value="MYB_LIKE"/>
    <property type="match status" value="2"/>
</dbReference>
<dbReference type="InParanoid" id="A0E0Q6"/>